<sequence length="306" mass="34135">MTAIRFNRGEHVKKGLVLAFGSYIAWGFLSIFWKLLSGVDAYEVFSYRMLSTMLTMLLYFLLFGKMDKLKTEVSGLIANKSELVTMILASFLISVNWLVFIYAVGHQQATAASLGYYINPLFSVLLAVVFLKERLENFTKLSLVLALIGVLILTIQGGRLPIVSILLPLSFGTYGLIKKNVTLSSDVAMFVETIVVTPFVLIFILFFAKHAPSDYTMSQIIYLILSGIITAIPLLLFAEALKQAPLNVVGFVQYVSPTIQLAVAIFLFHESFKLENLYGFTAIWLAIIVFVIGQVILMKKAKNMVK</sequence>
<comment type="subcellular location">
    <subcellularLocation>
        <location evidence="1">Cell membrane</location>
        <topology evidence="1">Multi-pass membrane protein</topology>
    </subcellularLocation>
</comment>
<keyword evidence="6 8" id="KW-1133">Transmembrane helix</keyword>
<dbReference type="PANTHER" id="PTHR22911:SF137">
    <property type="entry name" value="SOLUTE CARRIER FAMILY 35 MEMBER G2-RELATED"/>
    <property type="match status" value="1"/>
</dbReference>
<comment type="similarity">
    <text evidence="2">Belongs to the EamA transporter family.</text>
</comment>
<proteinExistence type="inferred from homology"/>
<keyword evidence="3" id="KW-0813">Transport</keyword>
<feature type="transmembrane region" description="Helical" evidence="8">
    <location>
        <begin position="220"/>
        <end position="238"/>
    </location>
</feature>
<feature type="transmembrane region" description="Helical" evidence="8">
    <location>
        <begin position="277"/>
        <end position="297"/>
    </location>
</feature>
<keyword evidence="5 8" id="KW-0812">Transmembrane</keyword>
<dbReference type="InterPro" id="IPR004626">
    <property type="entry name" value="RarD"/>
</dbReference>
<evidence type="ECO:0000256" key="1">
    <source>
        <dbReference type="ARBA" id="ARBA00004651"/>
    </source>
</evidence>
<evidence type="ECO:0000256" key="6">
    <source>
        <dbReference type="ARBA" id="ARBA00022989"/>
    </source>
</evidence>
<feature type="transmembrane region" description="Helical" evidence="8">
    <location>
        <begin position="143"/>
        <end position="167"/>
    </location>
</feature>
<evidence type="ECO:0000256" key="4">
    <source>
        <dbReference type="ARBA" id="ARBA00022475"/>
    </source>
</evidence>
<organism evidence="10 11">
    <name type="scientific">Pseudolactococcus raffinolactis</name>
    <dbReference type="NCBI Taxonomy" id="1366"/>
    <lineage>
        <taxon>Bacteria</taxon>
        <taxon>Bacillati</taxon>
        <taxon>Bacillota</taxon>
        <taxon>Bacilli</taxon>
        <taxon>Lactobacillales</taxon>
        <taxon>Streptococcaceae</taxon>
        <taxon>Pseudolactococcus</taxon>
    </lineage>
</organism>
<evidence type="ECO:0000259" key="9">
    <source>
        <dbReference type="Pfam" id="PF00892"/>
    </source>
</evidence>
<dbReference type="NCBIfam" id="TIGR00688">
    <property type="entry name" value="rarD"/>
    <property type="match status" value="1"/>
</dbReference>
<evidence type="ECO:0000313" key="10">
    <source>
        <dbReference type="EMBL" id="QIW53768.1"/>
    </source>
</evidence>
<evidence type="ECO:0000256" key="3">
    <source>
        <dbReference type="ARBA" id="ARBA00022448"/>
    </source>
</evidence>
<keyword evidence="7 8" id="KW-0472">Membrane</keyword>
<dbReference type="InterPro" id="IPR037185">
    <property type="entry name" value="EmrE-like"/>
</dbReference>
<dbReference type="GO" id="GO:0005886">
    <property type="term" value="C:plasma membrane"/>
    <property type="evidence" value="ECO:0007669"/>
    <property type="project" value="UniProtKB-SubCell"/>
</dbReference>
<evidence type="ECO:0000256" key="7">
    <source>
        <dbReference type="ARBA" id="ARBA00023136"/>
    </source>
</evidence>
<feature type="transmembrane region" description="Helical" evidence="8">
    <location>
        <begin position="45"/>
        <end position="62"/>
    </location>
</feature>
<feature type="transmembrane region" description="Helical" evidence="8">
    <location>
        <begin position="187"/>
        <end position="208"/>
    </location>
</feature>
<reference evidence="10 11" key="1">
    <citation type="submission" date="2019-12" db="EMBL/GenBank/DDBJ databases">
        <title>Whole genome sequences of Lactococcus raffinolactis strains isolated from sewage.</title>
        <authorList>
            <person name="Ybazeta G."/>
            <person name="Ross M."/>
            <person name="Brabant-Kirwan D."/>
            <person name="Saleh M."/>
            <person name="Dillon J.A."/>
            <person name="Splinter K."/>
            <person name="Nokhbeh R."/>
        </authorList>
    </citation>
    <scope>NUCLEOTIDE SEQUENCE [LARGE SCALE GENOMIC DNA]</scope>
    <source>
        <strain evidence="10 11">Lr_19_5</strain>
    </source>
</reference>
<dbReference type="PANTHER" id="PTHR22911">
    <property type="entry name" value="ACYL-MALONYL CONDENSING ENZYME-RELATED"/>
    <property type="match status" value="1"/>
</dbReference>
<evidence type="ECO:0000256" key="2">
    <source>
        <dbReference type="ARBA" id="ARBA00007362"/>
    </source>
</evidence>
<evidence type="ECO:0000313" key="11">
    <source>
        <dbReference type="Proteomes" id="UP000501945"/>
    </source>
</evidence>
<protein>
    <submittedName>
        <fullName evidence="10">EamA family transporter RarD</fullName>
    </submittedName>
</protein>
<dbReference type="InterPro" id="IPR000620">
    <property type="entry name" value="EamA_dom"/>
</dbReference>
<dbReference type="AlphaFoldDB" id="A0A6H0UDX1"/>
<keyword evidence="4" id="KW-1003">Cell membrane</keyword>
<feature type="domain" description="EamA" evidence="9">
    <location>
        <begin position="14"/>
        <end position="154"/>
    </location>
</feature>
<accession>A0A6H0UDX1</accession>
<dbReference type="SUPFAM" id="SSF103481">
    <property type="entry name" value="Multidrug resistance efflux transporter EmrE"/>
    <property type="match status" value="2"/>
</dbReference>
<gene>
    <name evidence="10" type="primary">rarD</name>
    <name evidence="10" type="ORF">GU336_06245</name>
</gene>
<evidence type="ECO:0000256" key="8">
    <source>
        <dbReference type="SAM" id="Phobius"/>
    </source>
</evidence>
<feature type="domain" description="EamA" evidence="9">
    <location>
        <begin position="164"/>
        <end position="291"/>
    </location>
</feature>
<dbReference type="EMBL" id="CP047616">
    <property type="protein sequence ID" value="QIW53768.1"/>
    <property type="molecule type" value="Genomic_DNA"/>
</dbReference>
<feature type="transmembrane region" description="Helical" evidence="8">
    <location>
        <begin position="111"/>
        <end position="131"/>
    </location>
</feature>
<dbReference type="Proteomes" id="UP000501945">
    <property type="component" value="Chromosome"/>
</dbReference>
<feature type="transmembrane region" description="Helical" evidence="8">
    <location>
        <begin position="15"/>
        <end position="33"/>
    </location>
</feature>
<feature type="transmembrane region" description="Helical" evidence="8">
    <location>
        <begin position="83"/>
        <end position="105"/>
    </location>
</feature>
<evidence type="ECO:0000256" key="5">
    <source>
        <dbReference type="ARBA" id="ARBA00022692"/>
    </source>
</evidence>
<dbReference type="Pfam" id="PF00892">
    <property type="entry name" value="EamA"/>
    <property type="match status" value="2"/>
</dbReference>
<name>A0A6H0UDX1_9LACT</name>